<reference evidence="2" key="2">
    <citation type="submission" date="2020-11" db="EMBL/GenBank/DDBJ databases">
        <authorList>
            <person name="McCartney M.A."/>
            <person name="Auch B."/>
            <person name="Kono T."/>
            <person name="Mallez S."/>
            <person name="Becker A."/>
            <person name="Gohl D.M."/>
            <person name="Silverstein K.A.T."/>
            <person name="Koren S."/>
            <person name="Bechman K.B."/>
            <person name="Herman A."/>
            <person name="Abrahante J.E."/>
            <person name="Garbe J."/>
        </authorList>
    </citation>
    <scope>NUCLEOTIDE SEQUENCE</scope>
    <source>
        <strain evidence="2">Duluth1</strain>
        <tissue evidence="2">Whole animal</tissue>
    </source>
</reference>
<dbReference type="EMBL" id="JAIWYP010000002">
    <property type="protein sequence ID" value="KAH3871585.1"/>
    <property type="molecule type" value="Genomic_DNA"/>
</dbReference>
<evidence type="ECO:0000256" key="1">
    <source>
        <dbReference type="SAM" id="Phobius"/>
    </source>
</evidence>
<accession>A0A9D4M8B2</accession>
<sequence>MVEPVGDLYCLTIVLFNLLLTSIACSVFVNILLPGTVCTTFYRTLLLGLLQLRLSAVYFRS</sequence>
<keyword evidence="3" id="KW-1185">Reference proteome</keyword>
<proteinExistence type="predicted"/>
<reference evidence="2" key="1">
    <citation type="journal article" date="2019" name="bioRxiv">
        <title>The Genome of the Zebra Mussel, Dreissena polymorpha: A Resource for Invasive Species Research.</title>
        <authorList>
            <person name="McCartney M.A."/>
            <person name="Auch B."/>
            <person name="Kono T."/>
            <person name="Mallez S."/>
            <person name="Zhang Y."/>
            <person name="Obille A."/>
            <person name="Becker A."/>
            <person name="Abrahante J.E."/>
            <person name="Garbe J."/>
            <person name="Badalamenti J.P."/>
            <person name="Herman A."/>
            <person name="Mangelson H."/>
            <person name="Liachko I."/>
            <person name="Sullivan S."/>
            <person name="Sone E.D."/>
            <person name="Koren S."/>
            <person name="Silverstein K.A.T."/>
            <person name="Beckman K.B."/>
            <person name="Gohl D.M."/>
        </authorList>
    </citation>
    <scope>NUCLEOTIDE SEQUENCE</scope>
    <source>
        <strain evidence="2">Duluth1</strain>
        <tissue evidence="2">Whole animal</tissue>
    </source>
</reference>
<name>A0A9D4M8B2_DREPO</name>
<protein>
    <submittedName>
        <fullName evidence="2">Uncharacterized protein</fullName>
    </submittedName>
</protein>
<dbReference type="AlphaFoldDB" id="A0A9D4M8B2"/>
<dbReference type="Proteomes" id="UP000828390">
    <property type="component" value="Unassembled WGS sequence"/>
</dbReference>
<organism evidence="2 3">
    <name type="scientific">Dreissena polymorpha</name>
    <name type="common">Zebra mussel</name>
    <name type="synonym">Mytilus polymorpha</name>
    <dbReference type="NCBI Taxonomy" id="45954"/>
    <lineage>
        <taxon>Eukaryota</taxon>
        <taxon>Metazoa</taxon>
        <taxon>Spiralia</taxon>
        <taxon>Lophotrochozoa</taxon>
        <taxon>Mollusca</taxon>
        <taxon>Bivalvia</taxon>
        <taxon>Autobranchia</taxon>
        <taxon>Heteroconchia</taxon>
        <taxon>Euheterodonta</taxon>
        <taxon>Imparidentia</taxon>
        <taxon>Neoheterodontei</taxon>
        <taxon>Myida</taxon>
        <taxon>Dreissenoidea</taxon>
        <taxon>Dreissenidae</taxon>
        <taxon>Dreissena</taxon>
    </lineage>
</organism>
<evidence type="ECO:0000313" key="3">
    <source>
        <dbReference type="Proteomes" id="UP000828390"/>
    </source>
</evidence>
<keyword evidence="1" id="KW-0472">Membrane</keyword>
<evidence type="ECO:0000313" key="2">
    <source>
        <dbReference type="EMBL" id="KAH3871585.1"/>
    </source>
</evidence>
<feature type="transmembrane region" description="Helical" evidence="1">
    <location>
        <begin position="12"/>
        <end position="33"/>
    </location>
</feature>
<keyword evidence="1" id="KW-1133">Transmembrane helix</keyword>
<keyword evidence="1" id="KW-0812">Transmembrane</keyword>
<gene>
    <name evidence="2" type="ORF">DPMN_034790</name>
</gene>
<comment type="caution">
    <text evidence="2">The sequence shown here is derived from an EMBL/GenBank/DDBJ whole genome shotgun (WGS) entry which is preliminary data.</text>
</comment>